<dbReference type="RefSeq" id="WP_120191719.1">
    <property type="nucleotide sequence ID" value="NZ_RAPK01000006.1"/>
</dbReference>
<evidence type="ECO:0000259" key="1">
    <source>
        <dbReference type="Pfam" id="PF04230"/>
    </source>
</evidence>
<dbReference type="EMBL" id="RAPK01000006">
    <property type="protein sequence ID" value="RKD76309.1"/>
    <property type="molecule type" value="Genomic_DNA"/>
</dbReference>
<dbReference type="Proteomes" id="UP000285120">
    <property type="component" value="Unassembled WGS sequence"/>
</dbReference>
<dbReference type="PANTHER" id="PTHR36836">
    <property type="entry name" value="COLANIC ACID BIOSYNTHESIS PROTEIN WCAK"/>
    <property type="match status" value="1"/>
</dbReference>
<dbReference type="OrthoDB" id="3199616at2"/>
<evidence type="ECO:0000313" key="2">
    <source>
        <dbReference type="EMBL" id="RKD76309.1"/>
    </source>
</evidence>
<gene>
    <name evidence="2" type="ORF">ATL39_0524</name>
</gene>
<evidence type="ECO:0000313" key="3">
    <source>
        <dbReference type="Proteomes" id="UP000285120"/>
    </source>
</evidence>
<keyword evidence="3" id="KW-1185">Reference proteome</keyword>
<accession>A0A419V8Q6</accession>
<dbReference type="InterPro" id="IPR007345">
    <property type="entry name" value="Polysacch_pyruvyl_Trfase"/>
</dbReference>
<organism evidence="2 3">
    <name type="scientific">Sinobaca qinghaiensis</name>
    <dbReference type="NCBI Taxonomy" id="342944"/>
    <lineage>
        <taxon>Bacteria</taxon>
        <taxon>Bacillati</taxon>
        <taxon>Bacillota</taxon>
        <taxon>Bacilli</taxon>
        <taxon>Bacillales</taxon>
        <taxon>Sporolactobacillaceae</taxon>
        <taxon>Sinobaca</taxon>
    </lineage>
</organism>
<dbReference type="GO" id="GO:0016740">
    <property type="term" value="F:transferase activity"/>
    <property type="evidence" value="ECO:0007669"/>
    <property type="project" value="UniProtKB-KW"/>
</dbReference>
<dbReference type="Pfam" id="PF04230">
    <property type="entry name" value="PS_pyruv_trans"/>
    <property type="match status" value="1"/>
</dbReference>
<comment type="caution">
    <text evidence="2">The sequence shown here is derived from an EMBL/GenBank/DDBJ whole genome shotgun (WGS) entry which is preliminary data.</text>
</comment>
<sequence>MKATKVLLIGYYGVQNIGDEMFLRLLIKQLKRSGVEKDQIILISPEKEFLESKYDINVVHPQKDSNLKLLKILYSLKIYIKTIKSVDIIIYGGGTQIQEFGKNSYKSLIFKVIYLLANKLFYKRPVYHFAVGIDKMKSTIGKKCTKWIYQLSDGFILRDKYSYEYLKEVIKVTKKSKMKVKTDLAFNKDMVNLLQKKSEDVKSNKIKIGISLFPYYEKQLHDKKRQQDFDSQIIKFLKSINTSDYEIHFIPFQGNMGNKDNIYMDELTYDFENAILHNYSDNFEETCRVISEMDICIGMRLHFVIFSLIASKPTIPIDYHVKVEQFTKTLGLQDHMIKIDQLNFEVLLKKLLSIEKNYEKVSSLVKNNVRTEVEKGEDIYKELDNIISVVKK</sequence>
<dbReference type="PANTHER" id="PTHR36836:SF1">
    <property type="entry name" value="COLANIC ACID BIOSYNTHESIS PROTEIN WCAK"/>
    <property type="match status" value="1"/>
</dbReference>
<reference evidence="2 3" key="1">
    <citation type="submission" date="2018-09" db="EMBL/GenBank/DDBJ databases">
        <title>Genomic Encyclopedia of Archaeal and Bacterial Type Strains, Phase II (KMG-II): from individual species to whole genera.</title>
        <authorList>
            <person name="Goeker M."/>
        </authorList>
    </citation>
    <scope>NUCLEOTIDE SEQUENCE [LARGE SCALE GENOMIC DNA]</scope>
    <source>
        <strain evidence="2 3">DSM 17008</strain>
    </source>
</reference>
<protein>
    <submittedName>
        <fullName evidence="2">Polysaccharide pyruvyl transferase WcaK-like protein</fullName>
    </submittedName>
</protein>
<proteinExistence type="predicted"/>
<feature type="domain" description="Polysaccharide pyruvyl transferase" evidence="1">
    <location>
        <begin position="16"/>
        <end position="320"/>
    </location>
</feature>
<dbReference type="AlphaFoldDB" id="A0A419V8Q6"/>
<name>A0A419V8Q6_9BACL</name>
<keyword evidence="2" id="KW-0808">Transferase</keyword>